<organism evidence="13 14">
    <name type="scientific">Sphingobium algorifonticola</name>
    <dbReference type="NCBI Taxonomy" id="2008318"/>
    <lineage>
        <taxon>Bacteria</taxon>
        <taxon>Pseudomonadati</taxon>
        <taxon>Pseudomonadota</taxon>
        <taxon>Alphaproteobacteria</taxon>
        <taxon>Sphingomonadales</taxon>
        <taxon>Sphingomonadaceae</taxon>
        <taxon>Sphingobium</taxon>
    </lineage>
</organism>
<dbReference type="PANTHER" id="PTHR32552">
    <property type="entry name" value="FERRICHROME IRON RECEPTOR-RELATED"/>
    <property type="match status" value="1"/>
</dbReference>
<dbReference type="InterPro" id="IPR012910">
    <property type="entry name" value="Plug_dom"/>
</dbReference>
<evidence type="ECO:0000256" key="11">
    <source>
        <dbReference type="PROSITE-ProRule" id="PRU01360"/>
    </source>
</evidence>
<sequence length="312" mass="33489">MAVFRQVAGQPSKDYHKRLLRVLNGTTVALLLTGMSERAHGQAADSADRALQQQDIVVTAQKRTERLQDVPLALTVVTSATLADRGITRFDELGRLVPSLSFDPGATPNENSFSLRGISAAAVGQGQQSSVGVYVDGVYLTGRSALNLDLFDVERIEVLRGPQGTLFGRNTVAGALSIVSRRPAESVTGAVEIEYGSYDLQRIRGSVGGRVGDGPFYVQTAVSHVARDGYVKNLADGSRLQGGSSIANRTYLGYRPEDGALTVEIVGDYTHEENQSGLLSDRPFDRRVSIDAPNRDERTVYGLSATATFDLG</sequence>
<evidence type="ECO:0000256" key="2">
    <source>
        <dbReference type="ARBA" id="ARBA00022448"/>
    </source>
</evidence>
<dbReference type="PROSITE" id="PS52016">
    <property type="entry name" value="TONB_DEPENDENT_REC_3"/>
    <property type="match status" value="1"/>
</dbReference>
<keyword evidence="9 11" id="KW-0472">Membrane</keyword>
<keyword evidence="7" id="KW-0406">Ion transport</keyword>
<keyword evidence="10 11" id="KW-0998">Cell outer membrane</keyword>
<keyword evidence="14" id="KW-1185">Reference proteome</keyword>
<dbReference type="PANTHER" id="PTHR32552:SF81">
    <property type="entry name" value="TONB-DEPENDENT OUTER MEMBRANE RECEPTOR"/>
    <property type="match status" value="1"/>
</dbReference>
<dbReference type="Proteomes" id="UP000282977">
    <property type="component" value="Unassembled WGS sequence"/>
</dbReference>
<keyword evidence="4" id="KW-0410">Iron transport</keyword>
<keyword evidence="5 11" id="KW-0812">Transmembrane</keyword>
<name>A0A437JA25_9SPHN</name>
<keyword evidence="6" id="KW-0408">Iron</keyword>
<evidence type="ECO:0000256" key="3">
    <source>
        <dbReference type="ARBA" id="ARBA00022452"/>
    </source>
</evidence>
<feature type="domain" description="TonB-dependent receptor plug" evidence="12">
    <location>
        <begin position="67"/>
        <end position="175"/>
    </location>
</feature>
<evidence type="ECO:0000256" key="5">
    <source>
        <dbReference type="ARBA" id="ARBA00022692"/>
    </source>
</evidence>
<comment type="similarity">
    <text evidence="11">Belongs to the TonB-dependent receptor family.</text>
</comment>
<reference evidence="13 14" key="1">
    <citation type="submission" date="2019-01" db="EMBL/GenBank/DDBJ databases">
        <authorList>
            <person name="Chen W.-M."/>
        </authorList>
    </citation>
    <scope>NUCLEOTIDE SEQUENCE [LARGE SCALE GENOMIC DNA]</scope>
    <source>
        <strain evidence="13 14">TLA-22</strain>
    </source>
</reference>
<evidence type="ECO:0000256" key="8">
    <source>
        <dbReference type="ARBA" id="ARBA00023077"/>
    </source>
</evidence>
<dbReference type="RefSeq" id="WP_127690533.1">
    <property type="nucleotide sequence ID" value="NZ_RZUL01000002.1"/>
</dbReference>
<dbReference type="Gene3D" id="2.40.170.20">
    <property type="entry name" value="TonB-dependent receptor, beta-barrel domain"/>
    <property type="match status" value="1"/>
</dbReference>
<accession>A0A437JA25</accession>
<keyword evidence="2 11" id="KW-0813">Transport</keyword>
<dbReference type="AlphaFoldDB" id="A0A437JA25"/>
<dbReference type="GO" id="GO:0009279">
    <property type="term" value="C:cell outer membrane"/>
    <property type="evidence" value="ECO:0007669"/>
    <property type="project" value="UniProtKB-SubCell"/>
</dbReference>
<proteinExistence type="inferred from homology"/>
<evidence type="ECO:0000256" key="4">
    <source>
        <dbReference type="ARBA" id="ARBA00022496"/>
    </source>
</evidence>
<keyword evidence="3 11" id="KW-1134">Transmembrane beta strand</keyword>
<dbReference type="GO" id="GO:0006826">
    <property type="term" value="P:iron ion transport"/>
    <property type="evidence" value="ECO:0007669"/>
    <property type="project" value="UniProtKB-KW"/>
</dbReference>
<comment type="caution">
    <text evidence="13">The sequence shown here is derived from an EMBL/GenBank/DDBJ whole genome shotgun (WGS) entry which is preliminary data.</text>
</comment>
<evidence type="ECO:0000256" key="10">
    <source>
        <dbReference type="ARBA" id="ARBA00023237"/>
    </source>
</evidence>
<dbReference type="EMBL" id="RZUL01000002">
    <property type="protein sequence ID" value="RVT42357.1"/>
    <property type="molecule type" value="Genomic_DNA"/>
</dbReference>
<evidence type="ECO:0000313" key="14">
    <source>
        <dbReference type="Proteomes" id="UP000282977"/>
    </source>
</evidence>
<dbReference type="OrthoDB" id="9796221at2"/>
<dbReference type="SUPFAM" id="SSF56935">
    <property type="entry name" value="Porins"/>
    <property type="match status" value="1"/>
</dbReference>
<protein>
    <recommendedName>
        <fullName evidence="12">TonB-dependent receptor plug domain-containing protein</fullName>
    </recommendedName>
</protein>
<evidence type="ECO:0000259" key="12">
    <source>
        <dbReference type="Pfam" id="PF07715"/>
    </source>
</evidence>
<gene>
    <name evidence="13" type="ORF">ENE74_09190</name>
</gene>
<keyword evidence="8" id="KW-0798">TonB box</keyword>
<dbReference type="Pfam" id="PF07715">
    <property type="entry name" value="Plug"/>
    <property type="match status" value="1"/>
</dbReference>
<evidence type="ECO:0000256" key="1">
    <source>
        <dbReference type="ARBA" id="ARBA00004571"/>
    </source>
</evidence>
<dbReference type="InterPro" id="IPR039426">
    <property type="entry name" value="TonB-dep_rcpt-like"/>
</dbReference>
<dbReference type="InterPro" id="IPR036942">
    <property type="entry name" value="Beta-barrel_TonB_sf"/>
</dbReference>
<evidence type="ECO:0000256" key="6">
    <source>
        <dbReference type="ARBA" id="ARBA00023004"/>
    </source>
</evidence>
<evidence type="ECO:0000313" key="13">
    <source>
        <dbReference type="EMBL" id="RVT42357.1"/>
    </source>
</evidence>
<evidence type="ECO:0000256" key="7">
    <source>
        <dbReference type="ARBA" id="ARBA00023065"/>
    </source>
</evidence>
<evidence type="ECO:0000256" key="9">
    <source>
        <dbReference type="ARBA" id="ARBA00023136"/>
    </source>
</evidence>
<comment type="subcellular location">
    <subcellularLocation>
        <location evidence="1 11">Cell outer membrane</location>
        <topology evidence="1 11">Multi-pass membrane protein</topology>
    </subcellularLocation>
</comment>